<feature type="binding site" evidence="7">
    <location>
        <position position="133"/>
    </location>
    <ligand>
        <name>Zn(2+)</name>
        <dbReference type="ChEBI" id="CHEBI:29105"/>
        <label>1</label>
    </ligand>
</feature>
<dbReference type="InterPro" id="IPR017782">
    <property type="entry name" value="Hydroxyacylglutathione_Hdrlase"/>
</dbReference>
<feature type="binding site" evidence="7">
    <location>
        <position position="58"/>
    </location>
    <ligand>
        <name>Zn(2+)</name>
        <dbReference type="ChEBI" id="CHEBI:29105"/>
        <label>1</label>
    </ligand>
</feature>
<comment type="cofactor">
    <cofactor evidence="7">
        <name>Zn(2+)</name>
        <dbReference type="ChEBI" id="CHEBI:29105"/>
    </cofactor>
    <text evidence="7">Binds 2 Zn(2+) ions per subunit.</text>
</comment>
<dbReference type="Pfam" id="PF00753">
    <property type="entry name" value="Lactamase_B"/>
    <property type="match status" value="1"/>
</dbReference>
<feature type="binding site" evidence="7">
    <location>
        <position position="133"/>
    </location>
    <ligand>
        <name>Zn(2+)</name>
        <dbReference type="ChEBI" id="CHEBI:29105"/>
        <label>2</label>
    </ligand>
</feature>
<evidence type="ECO:0000256" key="7">
    <source>
        <dbReference type="HAMAP-Rule" id="MF_01374"/>
    </source>
</evidence>
<organism evidence="9 10">
    <name type="scientific">Microvirga arsenatis</name>
    <dbReference type="NCBI Taxonomy" id="2692265"/>
    <lineage>
        <taxon>Bacteria</taxon>
        <taxon>Pseudomonadati</taxon>
        <taxon>Pseudomonadota</taxon>
        <taxon>Alphaproteobacteria</taxon>
        <taxon>Hyphomicrobiales</taxon>
        <taxon>Methylobacteriaceae</taxon>
        <taxon>Microvirga</taxon>
    </lineage>
</organism>
<comment type="caution">
    <text evidence="9">The sequence shown here is derived from an EMBL/GenBank/DDBJ whole genome shotgun (WGS) entry which is preliminary data.</text>
</comment>
<keyword evidence="4 7" id="KW-0479">Metal-binding</keyword>
<feature type="binding site" evidence="7">
    <location>
        <position position="56"/>
    </location>
    <ligand>
        <name>Zn(2+)</name>
        <dbReference type="ChEBI" id="CHEBI:29105"/>
        <label>1</label>
    </ligand>
</feature>
<dbReference type="EC" id="3.1.2.6" evidence="7"/>
<sequence length="255" mass="27769">MPAQIHAFLCLQDNIGVLIHDPETGACATIDAPDEEAILKALSETGWRLTDILVTHRHSDHVQGIEGLRSRTGCRVVAPGKAREAVPSADAYLREGSTVQVGSLRAQVWETPGHCADHIAYWFEADRVLFAGDTLFTLGCGRMFEGTYADFWGTLQRLATLPDDARVYCGHDYTLSNARFALAADPDNAALQARAREAEQAKAEGRFLVPTTIGQEKATNPFLRAGEPALAKAVHKEGAAPAEVFQALREWKNGF</sequence>
<dbReference type="InterPro" id="IPR036866">
    <property type="entry name" value="RibonucZ/Hydroxyglut_hydro"/>
</dbReference>
<dbReference type="GO" id="GO:0004416">
    <property type="term" value="F:hydroxyacylglutathione hydrolase activity"/>
    <property type="evidence" value="ECO:0007669"/>
    <property type="project" value="UniProtKB-EC"/>
</dbReference>
<dbReference type="NCBIfam" id="TIGR03413">
    <property type="entry name" value="GSH_gloB"/>
    <property type="match status" value="1"/>
</dbReference>
<comment type="pathway">
    <text evidence="2 7">Secondary metabolite metabolism; methylglyoxal degradation; (R)-lactate from methylglyoxal: step 2/2.</text>
</comment>
<evidence type="ECO:0000256" key="5">
    <source>
        <dbReference type="ARBA" id="ARBA00022801"/>
    </source>
</evidence>
<dbReference type="InterPro" id="IPR050110">
    <property type="entry name" value="Glyoxalase_II_hydrolase"/>
</dbReference>
<proteinExistence type="inferred from homology"/>
<dbReference type="CDD" id="cd07723">
    <property type="entry name" value="hydroxyacylglutathione_hydrolase_MBL-fold"/>
    <property type="match status" value="1"/>
</dbReference>
<keyword evidence="5 7" id="KW-0378">Hydrolase</keyword>
<evidence type="ECO:0000256" key="3">
    <source>
        <dbReference type="ARBA" id="ARBA00006759"/>
    </source>
</evidence>
<dbReference type="PANTHER" id="PTHR43705:SF1">
    <property type="entry name" value="HYDROXYACYLGLUTATHIONE HYDROLASE GLOB"/>
    <property type="match status" value="1"/>
</dbReference>
<keyword evidence="6 7" id="KW-0862">Zinc</keyword>
<evidence type="ECO:0000256" key="6">
    <source>
        <dbReference type="ARBA" id="ARBA00022833"/>
    </source>
</evidence>
<comment type="catalytic activity">
    <reaction evidence="1 7">
        <text>an S-(2-hydroxyacyl)glutathione + H2O = a 2-hydroxy carboxylate + glutathione + H(+)</text>
        <dbReference type="Rhea" id="RHEA:21864"/>
        <dbReference type="ChEBI" id="CHEBI:15377"/>
        <dbReference type="ChEBI" id="CHEBI:15378"/>
        <dbReference type="ChEBI" id="CHEBI:57925"/>
        <dbReference type="ChEBI" id="CHEBI:58896"/>
        <dbReference type="ChEBI" id="CHEBI:71261"/>
        <dbReference type="EC" id="3.1.2.6"/>
    </reaction>
</comment>
<dbReference type="HAMAP" id="MF_01374">
    <property type="entry name" value="Glyoxalase_2"/>
    <property type="match status" value="1"/>
</dbReference>
<dbReference type="InterPro" id="IPR035680">
    <property type="entry name" value="Clx_II_MBL"/>
</dbReference>
<evidence type="ECO:0000256" key="2">
    <source>
        <dbReference type="ARBA" id="ARBA00004963"/>
    </source>
</evidence>
<evidence type="ECO:0000256" key="1">
    <source>
        <dbReference type="ARBA" id="ARBA00001623"/>
    </source>
</evidence>
<evidence type="ECO:0000313" key="9">
    <source>
        <dbReference type="EMBL" id="NBJ23436.1"/>
    </source>
</evidence>
<dbReference type="Proteomes" id="UP000818323">
    <property type="component" value="Unassembled WGS sequence"/>
</dbReference>
<protein>
    <recommendedName>
        <fullName evidence="7">Hydroxyacylglutathione hydrolase</fullName>
        <ecNumber evidence="7">3.1.2.6</ecNumber>
    </recommendedName>
    <alternativeName>
        <fullName evidence="7">Glyoxalase II</fullName>
        <shortName evidence="7">Glx II</shortName>
    </alternativeName>
</protein>
<evidence type="ECO:0000313" key="10">
    <source>
        <dbReference type="Proteomes" id="UP000818323"/>
    </source>
</evidence>
<evidence type="ECO:0000259" key="8">
    <source>
        <dbReference type="SMART" id="SM00849"/>
    </source>
</evidence>
<feature type="binding site" evidence="7">
    <location>
        <position position="171"/>
    </location>
    <ligand>
        <name>Zn(2+)</name>
        <dbReference type="ChEBI" id="CHEBI:29105"/>
        <label>2</label>
    </ligand>
</feature>
<reference evidence="9 10" key="1">
    <citation type="submission" date="2020-01" db="EMBL/GenBank/DDBJ databases">
        <title>Microvirga sp. nov., an arsenate reduction bacterium isolated from Tibet hotspring sediments.</title>
        <authorList>
            <person name="Yuan C.-G."/>
        </authorList>
    </citation>
    <scope>NUCLEOTIDE SEQUENCE [LARGE SCALE GENOMIC DNA]</scope>
    <source>
        <strain evidence="9 10">SYSU G3D203</strain>
    </source>
</reference>
<evidence type="ECO:0000256" key="4">
    <source>
        <dbReference type="ARBA" id="ARBA00022723"/>
    </source>
</evidence>
<comment type="similarity">
    <text evidence="3 7">Belongs to the metallo-beta-lactamase superfamily. Glyoxalase II family.</text>
</comment>
<dbReference type="Gene3D" id="3.60.15.10">
    <property type="entry name" value="Ribonuclease Z/Hydroxyacylglutathione hydrolase-like"/>
    <property type="match status" value="1"/>
</dbReference>
<dbReference type="InterPro" id="IPR001279">
    <property type="entry name" value="Metallo-B-lactamas"/>
</dbReference>
<accession>A0ABW9YX73</accession>
<dbReference type="EMBL" id="JAAAXJ010000002">
    <property type="protein sequence ID" value="NBJ23436.1"/>
    <property type="molecule type" value="Genomic_DNA"/>
</dbReference>
<feature type="domain" description="Metallo-beta-lactamase" evidence="8">
    <location>
        <begin position="13"/>
        <end position="171"/>
    </location>
</feature>
<feature type="binding site" evidence="7">
    <location>
        <position position="114"/>
    </location>
    <ligand>
        <name>Zn(2+)</name>
        <dbReference type="ChEBI" id="CHEBI:29105"/>
        <label>1</label>
    </ligand>
</feature>
<dbReference type="Pfam" id="PF16123">
    <property type="entry name" value="HAGH_C"/>
    <property type="match status" value="1"/>
</dbReference>
<dbReference type="RefSeq" id="WP_161721362.1">
    <property type="nucleotide sequence ID" value="NZ_JAAAXI010000001.1"/>
</dbReference>
<keyword evidence="10" id="KW-1185">Reference proteome</keyword>
<gene>
    <name evidence="7 9" type="primary">gloB</name>
    <name evidence="9" type="ORF">GR303_03610</name>
</gene>
<dbReference type="InterPro" id="IPR032282">
    <property type="entry name" value="HAGH_C"/>
</dbReference>
<feature type="binding site" evidence="7">
    <location>
        <position position="60"/>
    </location>
    <ligand>
        <name>Zn(2+)</name>
        <dbReference type="ChEBI" id="CHEBI:29105"/>
        <label>2</label>
    </ligand>
</feature>
<name>A0ABW9YX73_9HYPH</name>
<dbReference type="SUPFAM" id="SSF56281">
    <property type="entry name" value="Metallo-hydrolase/oxidoreductase"/>
    <property type="match status" value="1"/>
</dbReference>
<comment type="subunit">
    <text evidence="7">Monomer.</text>
</comment>
<dbReference type="SMART" id="SM00849">
    <property type="entry name" value="Lactamase_B"/>
    <property type="match status" value="1"/>
</dbReference>
<feature type="binding site" evidence="7">
    <location>
        <position position="61"/>
    </location>
    <ligand>
        <name>Zn(2+)</name>
        <dbReference type="ChEBI" id="CHEBI:29105"/>
        <label>2</label>
    </ligand>
</feature>
<dbReference type="PIRSF" id="PIRSF005457">
    <property type="entry name" value="Glx"/>
    <property type="match status" value="1"/>
</dbReference>
<dbReference type="PANTHER" id="PTHR43705">
    <property type="entry name" value="HYDROXYACYLGLUTATHIONE HYDROLASE"/>
    <property type="match status" value="1"/>
</dbReference>
<comment type="function">
    <text evidence="7">Thiolesterase that catalyzes the hydrolysis of S-D-lactoyl-glutathione to form glutathione and D-lactic acid.</text>
</comment>